<reference evidence="5 6" key="1">
    <citation type="submission" date="2020-08" db="EMBL/GenBank/DDBJ databases">
        <title>Genome sequence of Nocardioides mesophilus KACC 16243T.</title>
        <authorList>
            <person name="Hyun D.-W."/>
            <person name="Bae J.-W."/>
        </authorList>
    </citation>
    <scope>NUCLEOTIDE SEQUENCE [LARGE SCALE GENOMIC DNA]</scope>
    <source>
        <strain evidence="5 6">KACC 16243</strain>
    </source>
</reference>
<keyword evidence="1" id="KW-0812">Transmembrane</keyword>
<dbReference type="SMART" id="SM00052">
    <property type="entry name" value="EAL"/>
    <property type="match status" value="1"/>
</dbReference>
<dbReference type="NCBIfam" id="TIGR00254">
    <property type="entry name" value="GGDEF"/>
    <property type="match status" value="1"/>
</dbReference>
<dbReference type="PROSITE" id="PS50883">
    <property type="entry name" value="EAL"/>
    <property type="match status" value="1"/>
</dbReference>
<dbReference type="NCBIfam" id="TIGR00229">
    <property type="entry name" value="sensory_box"/>
    <property type="match status" value="1"/>
</dbReference>
<dbReference type="RefSeq" id="WP_187577844.1">
    <property type="nucleotide sequence ID" value="NZ_CP060713.1"/>
</dbReference>
<dbReference type="AlphaFoldDB" id="A0A7G9R8S6"/>
<evidence type="ECO:0000313" key="6">
    <source>
        <dbReference type="Proteomes" id="UP000515947"/>
    </source>
</evidence>
<evidence type="ECO:0000313" key="5">
    <source>
        <dbReference type="EMBL" id="QNN52001.1"/>
    </source>
</evidence>
<dbReference type="Gene3D" id="3.20.20.450">
    <property type="entry name" value="EAL domain"/>
    <property type="match status" value="1"/>
</dbReference>
<dbReference type="SUPFAM" id="SSF55073">
    <property type="entry name" value="Nucleotide cyclase"/>
    <property type="match status" value="1"/>
</dbReference>
<keyword evidence="1" id="KW-1133">Transmembrane helix</keyword>
<dbReference type="InterPro" id="IPR029787">
    <property type="entry name" value="Nucleotide_cyclase"/>
</dbReference>
<accession>A0A7G9R8S6</accession>
<dbReference type="InterPro" id="IPR043128">
    <property type="entry name" value="Rev_trsase/Diguanyl_cyclase"/>
</dbReference>
<proteinExistence type="predicted"/>
<dbReference type="KEGG" id="nmes:H9L09_15990"/>
<dbReference type="SMART" id="SM00267">
    <property type="entry name" value="GGDEF"/>
    <property type="match status" value="1"/>
</dbReference>
<name>A0A7G9R8S6_9ACTN</name>
<protein>
    <submittedName>
        <fullName evidence="5">EAL domain-containing protein</fullName>
    </submittedName>
</protein>
<dbReference type="CDD" id="cd00130">
    <property type="entry name" value="PAS"/>
    <property type="match status" value="1"/>
</dbReference>
<organism evidence="5 6">
    <name type="scientific">Nocardioides mesophilus</name>
    <dbReference type="NCBI Taxonomy" id="433659"/>
    <lineage>
        <taxon>Bacteria</taxon>
        <taxon>Bacillati</taxon>
        <taxon>Actinomycetota</taxon>
        <taxon>Actinomycetes</taxon>
        <taxon>Propionibacteriales</taxon>
        <taxon>Nocardioidaceae</taxon>
        <taxon>Nocardioides</taxon>
    </lineage>
</organism>
<dbReference type="InterPro" id="IPR035919">
    <property type="entry name" value="EAL_sf"/>
</dbReference>
<dbReference type="PANTHER" id="PTHR44757">
    <property type="entry name" value="DIGUANYLATE CYCLASE DGCP"/>
    <property type="match status" value="1"/>
</dbReference>
<feature type="transmembrane region" description="Helical" evidence="1">
    <location>
        <begin position="124"/>
        <end position="144"/>
    </location>
</feature>
<feature type="transmembrane region" description="Helical" evidence="1">
    <location>
        <begin position="63"/>
        <end position="81"/>
    </location>
</feature>
<dbReference type="Pfam" id="PF00990">
    <property type="entry name" value="GGDEF"/>
    <property type="match status" value="1"/>
</dbReference>
<feature type="domain" description="EAL" evidence="3">
    <location>
        <begin position="588"/>
        <end position="846"/>
    </location>
</feature>
<feature type="transmembrane region" description="Helical" evidence="1">
    <location>
        <begin position="156"/>
        <end position="175"/>
    </location>
</feature>
<feature type="transmembrane region" description="Helical" evidence="1">
    <location>
        <begin position="93"/>
        <end position="112"/>
    </location>
</feature>
<dbReference type="PROSITE" id="PS50112">
    <property type="entry name" value="PAS"/>
    <property type="match status" value="1"/>
</dbReference>
<feature type="domain" description="PAS" evidence="2">
    <location>
        <begin position="296"/>
        <end position="367"/>
    </location>
</feature>
<keyword evidence="6" id="KW-1185">Reference proteome</keyword>
<dbReference type="Proteomes" id="UP000515947">
    <property type="component" value="Chromosome"/>
</dbReference>
<evidence type="ECO:0000256" key="1">
    <source>
        <dbReference type="SAM" id="Phobius"/>
    </source>
</evidence>
<gene>
    <name evidence="5" type="ORF">H9L09_15990</name>
</gene>
<dbReference type="InterPro" id="IPR000014">
    <property type="entry name" value="PAS"/>
</dbReference>
<feature type="domain" description="GGDEF" evidence="4">
    <location>
        <begin position="452"/>
        <end position="583"/>
    </location>
</feature>
<dbReference type="Gene3D" id="3.30.70.270">
    <property type="match status" value="1"/>
</dbReference>
<dbReference type="SUPFAM" id="SSF55785">
    <property type="entry name" value="PYP-like sensor domain (PAS domain)"/>
    <property type="match status" value="1"/>
</dbReference>
<dbReference type="InterPro" id="IPR035965">
    <property type="entry name" value="PAS-like_dom_sf"/>
</dbReference>
<feature type="transmembrane region" description="Helical" evidence="1">
    <location>
        <begin position="27"/>
        <end position="47"/>
    </location>
</feature>
<dbReference type="CDD" id="cd01948">
    <property type="entry name" value="EAL"/>
    <property type="match status" value="1"/>
</dbReference>
<dbReference type="PANTHER" id="PTHR44757:SF2">
    <property type="entry name" value="BIOFILM ARCHITECTURE MAINTENANCE PROTEIN MBAA"/>
    <property type="match status" value="1"/>
</dbReference>
<dbReference type="SUPFAM" id="SSF141868">
    <property type="entry name" value="EAL domain-like"/>
    <property type="match status" value="1"/>
</dbReference>
<dbReference type="Gene3D" id="3.30.450.20">
    <property type="entry name" value="PAS domain"/>
    <property type="match status" value="1"/>
</dbReference>
<dbReference type="SMART" id="SM00091">
    <property type="entry name" value="PAS"/>
    <property type="match status" value="1"/>
</dbReference>
<dbReference type="EMBL" id="CP060713">
    <property type="protein sequence ID" value="QNN52001.1"/>
    <property type="molecule type" value="Genomic_DNA"/>
</dbReference>
<dbReference type="Pfam" id="PF00563">
    <property type="entry name" value="EAL"/>
    <property type="match status" value="1"/>
</dbReference>
<dbReference type="CDD" id="cd01949">
    <property type="entry name" value="GGDEF"/>
    <property type="match status" value="1"/>
</dbReference>
<dbReference type="InterPro" id="IPR001633">
    <property type="entry name" value="EAL_dom"/>
</dbReference>
<sequence length="855" mass="92474">MFVVAPLVAGHRCWTAHRRRGQTHTGWAWLAVGCLVWAGGSMAFAAYDLGVGSAPPLPSPADLGYIGYALPVIIGASRFPVAQSVVWSHWRLTWDGGVIACSLLLASTVWVLEPLVEASSLNAATAVAMAYPLADVAVAAAVLTRLMVVPRTQWRVWGPLGAGWLVLTLTDSIYVTRTFHHQFAPGGLVDLGWLLSFALVAVAAASPPVECEVAGPVAVADPPSVLQQLLPYASLALAVSAVVAKPALTHGPLLWLVVPLAIAATGRQCIVVADHTASARHLSEAVARRTAELGHREQWWREVVHNLTDVVVVIDTRGAIEYRSPSAESTLGSWPSGVTTAEALAAHVHPEDLGPVMGVVEPVVLGRRRTGFVECRVELSDGSWGWFEVTVVGQLAERALKGTVLTLHDVSEQRRLTDRLTHEASHDALTGLPNRTLLMRRLAEVLAEGQRRRSALLLIDLDDFKVINDRHGHASGDLVLEVIARRLRRAVRADETVARLGGDEFALLMRGDRAQVQDRARRLIERIGKPVQAGGRTFLVRASIGAVFAGESDETPHSLLSHADIALYEAKARDKGGMVLIDGDERAMAAQQVHLREQIAQPDLEQFTVVYQPIVDLADLRVRGVECLLRWNQPDIGAVPPDQFIPMAEAGGSIQVLGWHVLREACAQLARWKQERPDHRIAVGINVSSRQLDEPGFAAAVLRLIAQHDLDPELVVVELTEQSLALDFETAVAVVKDLRAGGVSVAVDDYGTGYSSLRYLHRFDADVVKIDRSFISHLVDSPHTQKIVRSVMHMADSLDLQSIAEGIETCDQLALVRDLGCALGQGYLFSRPVAAEEILPLIGPDGVLVTAPALS</sequence>
<dbReference type="InterPro" id="IPR052155">
    <property type="entry name" value="Biofilm_reg_signaling"/>
</dbReference>
<dbReference type="InterPro" id="IPR000160">
    <property type="entry name" value="GGDEF_dom"/>
</dbReference>
<keyword evidence="1" id="KW-0472">Membrane</keyword>
<evidence type="ECO:0000259" key="4">
    <source>
        <dbReference type="PROSITE" id="PS50887"/>
    </source>
</evidence>
<evidence type="ECO:0000259" key="2">
    <source>
        <dbReference type="PROSITE" id="PS50112"/>
    </source>
</evidence>
<evidence type="ECO:0000259" key="3">
    <source>
        <dbReference type="PROSITE" id="PS50883"/>
    </source>
</evidence>
<dbReference type="PROSITE" id="PS50887">
    <property type="entry name" value="GGDEF"/>
    <property type="match status" value="1"/>
</dbReference>